<protein>
    <submittedName>
        <fullName evidence="2">Uncharacterized protein</fullName>
    </submittedName>
</protein>
<comment type="caution">
    <text evidence="2">The sequence shown here is derived from an EMBL/GenBank/DDBJ whole genome shotgun (WGS) entry which is preliminary data.</text>
</comment>
<feature type="compositionally biased region" description="Basic and acidic residues" evidence="1">
    <location>
        <begin position="205"/>
        <end position="219"/>
    </location>
</feature>
<name>A0ABW8ZA52_9BURK</name>
<feature type="region of interest" description="Disordered" evidence="1">
    <location>
        <begin position="171"/>
        <end position="219"/>
    </location>
</feature>
<keyword evidence="3" id="KW-1185">Reference proteome</keyword>
<evidence type="ECO:0000256" key="1">
    <source>
        <dbReference type="SAM" id="MobiDB-lite"/>
    </source>
</evidence>
<gene>
    <name evidence="2" type="ORF">PQR63_15340</name>
</gene>
<proteinExistence type="predicted"/>
<dbReference type="EMBL" id="JAQQFR010000009">
    <property type="protein sequence ID" value="MFL9879773.1"/>
    <property type="molecule type" value="Genomic_DNA"/>
</dbReference>
<evidence type="ECO:0000313" key="3">
    <source>
        <dbReference type="Proteomes" id="UP001629214"/>
    </source>
</evidence>
<accession>A0ABW8ZA52</accession>
<dbReference type="Proteomes" id="UP001629214">
    <property type="component" value="Unassembled WGS sequence"/>
</dbReference>
<evidence type="ECO:0000313" key="2">
    <source>
        <dbReference type="EMBL" id="MFL9879773.1"/>
    </source>
</evidence>
<dbReference type="RefSeq" id="WP_408168864.1">
    <property type="nucleotide sequence ID" value="NZ_JAQQFR010000009.1"/>
</dbReference>
<organism evidence="2 3">
    <name type="scientific">Herbaspirillum rhizosphaerae</name>
    <dbReference type="NCBI Taxonomy" id="346179"/>
    <lineage>
        <taxon>Bacteria</taxon>
        <taxon>Pseudomonadati</taxon>
        <taxon>Pseudomonadota</taxon>
        <taxon>Betaproteobacteria</taxon>
        <taxon>Burkholderiales</taxon>
        <taxon>Oxalobacteraceae</taxon>
        <taxon>Herbaspirillum</taxon>
    </lineage>
</organism>
<reference evidence="2 3" key="1">
    <citation type="journal article" date="2024" name="Chem. Sci.">
        <title>Discovery of megapolipeptins by genome mining of a Burkholderiales bacteria collection.</title>
        <authorList>
            <person name="Paulo B.S."/>
            <person name="Recchia M.J.J."/>
            <person name="Lee S."/>
            <person name="Fergusson C.H."/>
            <person name="Romanowski S.B."/>
            <person name="Hernandez A."/>
            <person name="Krull N."/>
            <person name="Liu D.Y."/>
            <person name="Cavanagh H."/>
            <person name="Bos A."/>
            <person name="Gray C.A."/>
            <person name="Murphy B.T."/>
            <person name="Linington R.G."/>
            <person name="Eustaquio A.S."/>
        </authorList>
    </citation>
    <scope>NUCLEOTIDE SEQUENCE [LARGE SCALE GENOMIC DNA]</scope>
    <source>
        <strain evidence="2 3">RL21-008-BIB-B</strain>
    </source>
</reference>
<sequence>MLDVLSVLNGLFLGGTMLANITLYSDADYEVQRTYEIRDVATPISAHREWWRDESKCKFIGVMVPYARDWPETIRNGEIETVLPPEPDKVAGQAFIINRKVCPGKPDEAIFRGADKWRNPGIFLEKHQITAEDLTGMKPQDRPKWFGQVMARIERVARNDAQIREFLQFTMTQAKPSNERASESEGAQETLDENSVVKESTNESIKNRATDDDKRNNPR</sequence>